<dbReference type="AlphaFoldDB" id="A0A5D3E750"/>
<evidence type="ECO:0000313" key="3">
    <source>
        <dbReference type="Proteomes" id="UP000321947"/>
    </source>
</evidence>
<dbReference type="Proteomes" id="UP000321947">
    <property type="component" value="Unassembled WGS sequence"/>
</dbReference>
<feature type="compositionally biased region" description="Basic and acidic residues" evidence="1">
    <location>
        <begin position="453"/>
        <end position="483"/>
    </location>
</feature>
<evidence type="ECO:0000313" key="2">
    <source>
        <dbReference type="EMBL" id="TYK31391.1"/>
    </source>
</evidence>
<protein>
    <submittedName>
        <fullName evidence="2">DDT domain-containing protein DDR4 isoform X1</fullName>
    </submittedName>
</protein>
<sequence length="521" mass="58963">MANALPSCQSSPAATKADGEEEWSAKEENVDDSEVIFEAEVLKLRDQWELASVLNFLNVFEPVIGKSLRISAEEIEKGLIKPESSLAELHIALLKGIPPVSKMLNGSNAWVTVLCKKLAPWWPWVAEGEIPLKAFKGEEISNYKKLDPTKRLLLLKALCEIRADVLFLSFFISVAYFMTLHPAYYHYTSDLRQDDTISYISDCLKDKTQMSCFQKDRFGGDGNGISYWYDGNPFVGYRLYREVIKCDTKTKGKQKGSVSLPMFSTRWETMATNLEEFHKVKDNFLCSKFTSEVSVGRKIESDAIPVLEKLQKKKEKSLKRKLREDKLLNDFNKACMVGVTRTCRNRTPVSYTFEEYNRAIDNAIRLSRNVKRTDEKEQGMHHKRSRKDVSTSGNSDTMMKSEDASGNSGKSSNNDSGSNTSKETDIDSADDADNKDYEDKDNGDDSDSDYSDAEEKNETLHSEQETNVEKPAELCSKRPDRSTNHMSNNENRKVSAKSRLRQRPVLNSALDGVVPDSDDEN</sequence>
<organism evidence="2 3">
    <name type="scientific">Cucumis melo var. makuwa</name>
    <name type="common">Oriental melon</name>
    <dbReference type="NCBI Taxonomy" id="1194695"/>
    <lineage>
        <taxon>Eukaryota</taxon>
        <taxon>Viridiplantae</taxon>
        <taxon>Streptophyta</taxon>
        <taxon>Embryophyta</taxon>
        <taxon>Tracheophyta</taxon>
        <taxon>Spermatophyta</taxon>
        <taxon>Magnoliopsida</taxon>
        <taxon>eudicotyledons</taxon>
        <taxon>Gunneridae</taxon>
        <taxon>Pentapetalae</taxon>
        <taxon>rosids</taxon>
        <taxon>fabids</taxon>
        <taxon>Cucurbitales</taxon>
        <taxon>Cucurbitaceae</taxon>
        <taxon>Benincaseae</taxon>
        <taxon>Cucumis</taxon>
    </lineage>
</organism>
<feature type="region of interest" description="Disordered" evidence="1">
    <location>
        <begin position="1"/>
        <end position="27"/>
    </location>
</feature>
<accession>A0A5D3E750</accession>
<dbReference type="EMBL" id="SSTD01000141">
    <property type="protein sequence ID" value="TYK31391.1"/>
    <property type="molecule type" value="Genomic_DNA"/>
</dbReference>
<dbReference type="GO" id="GO:0006355">
    <property type="term" value="P:regulation of DNA-templated transcription"/>
    <property type="evidence" value="ECO:0007669"/>
    <property type="project" value="InterPro"/>
</dbReference>
<dbReference type="InterPro" id="IPR028938">
    <property type="entry name" value="Rsf1-like"/>
</dbReference>
<dbReference type="GO" id="GO:0031213">
    <property type="term" value="C:RSF complex"/>
    <property type="evidence" value="ECO:0007669"/>
    <property type="project" value="InterPro"/>
</dbReference>
<feature type="compositionally biased region" description="Low complexity" evidence="1">
    <location>
        <begin position="405"/>
        <end position="421"/>
    </location>
</feature>
<feature type="compositionally biased region" description="Acidic residues" evidence="1">
    <location>
        <begin position="441"/>
        <end position="452"/>
    </location>
</feature>
<feature type="region of interest" description="Disordered" evidence="1">
    <location>
        <begin position="369"/>
        <end position="521"/>
    </location>
</feature>
<gene>
    <name evidence="2" type="ORF">E5676_scaffold455G006990</name>
</gene>
<dbReference type="PANTHER" id="PTHR14296:SF12">
    <property type="entry name" value="DDT DOMAIN-CONTAINING PROTEIN DDR4 ISOFORM X1"/>
    <property type="match status" value="1"/>
</dbReference>
<proteinExistence type="predicted"/>
<dbReference type="PANTHER" id="PTHR14296">
    <property type="entry name" value="REMODELING AND SPACING FACTOR 1"/>
    <property type="match status" value="1"/>
</dbReference>
<reference evidence="2 3" key="1">
    <citation type="submission" date="2019-08" db="EMBL/GenBank/DDBJ databases">
        <title>Draft genome sequences of two oriental melons (Cucumis melo L. var makuwa).</title>
        <authorList>
            <person name="Kwon S.-Y."/>
        </authorList>
    </citation>
    <scope>NUCLEOTIDE SEQUENCE [LARGE SCALE GENOMIC DNA]</scope>
    <source>
        <strain evidence="3">cv. Chang Bougi</strain>
        <tissue evidence="2">Leaf</tissue>
    </source>
</reference>
<comment type="caution">
    <text evidence="2">The sequence shown here is derived from an EMBL/GenBank/DDBJ whole genome shotgun (WGS) entry which is preliminary data.</text>
</comment>
<evidence type="ECO:0000256" key="1">
    <source>
        <dbReference type="SAM" id="MobiDB-lite"/>
    </source>
</evidence>
<name>A0A5D3E750_CUCMM</name>
<feature type="compositionally biased region" description="Polar residues" evidence="1">
    <location>
        <begin position="1"/>
        <end position="13"/>
    </location>
</feature>
<feature type="compositionally biased region" description="Basic and acidic residues" evidence="1">
    <location>
        <begin position="371"/>
        <end position="380"/>
    </location>
</feature>